<dbReference type="Proteomes" id="UP000681722">
    <property type="component" value="Unassembled WGS sequence"/>
</dbReference>
<comment type="caution">
    <text evidence="2">The sequence shown here is derived from an EMBL/GenBank/DDBJ whole genome shotgun (WGS) entry which is preliminary data.</text>
</comment>
<gene>
    <name evidence="2" type="ORF">GPM918_LOCUS33984</name>
    <name evidence="1" type="ORF">OVA965_LOCUS26585</name>
    <name evidence="4" type="ORF">SRO942_LOCUS34678</name>
    <name evidence="3" type="ORF">TMI583_LOCUS27324</name>
</gene>
<evidence type="ECO:0000313" key="2">
    <source>
        <dbReference type="EMBL" id="CAF1430428.1"/>
    </source>
</evidence>
<dbReference type="OrthoDB" id="289038at2759"/>
<name>A0A815NJH6_9BILA</name>
<feature type="non-terminal residue" evidence="2">
    <location>
        <position position="196"/>
    </location>
</feature>
<dbReference type="Proteomes" id="UP000677228">
    <property type="component" value="Unassembled WGS sequence"/>
</dbReference>
<organism evidence="2 5">
    <name type="scientific">Didymodactylos carnosus</name>
    <dbReference type="NCBI Taxonomy" id="1234261"/>
    <lineage>
        <taxon>Eukaryota</taxon>
        <taxon>Metazoa</taxon>
        <taxon>Spiralia</taxon>
        <taxon>Gnathifera</taxon>
        <taxon>Rotifera</taxon>
        <taxon>Eurotatoria</taxon>
        <taxon>Bdelloidea</taxon>
        <taxon>Philodinida</taxon>
        <taxon>Philodinidae</taxon>
        <taxon>Didymodactylos</taxon>
    </lineage>
</organism>
<evidence type="ECO:0000313" key="3">
    <source>
        <dbReference type="EMBL" id="CAF4064722.1"/>
    </source>
</evidence>
<evidence type="ECO:0000313" key="5">
    <source>
        <dbReference type="Proteomes" id="UP000663829"/>
    </source>
</evidence>
<dbReference type="Proteomes" id="UP000682733">
    <property type="component" value="Unassembled WGS sequence"/>
</dbReference>
<dbReference type="EMBL" id="CAJOBA010038666">
    <property type="protein sequence ID" value="CAF4064722.1"/>
    <property type="molecule type" value="Genomic_DNA"/>
</dbReference>
<reference evidence="2" key="1">
    <citation type="submission" date="2021-02" db="EMBL/GenBank/DDBJ databases">
        <authorList>
            <person name="Nowell W R."/>
        </authorList>
    </citation>
    <scope>NUCLEOTIDE SEQUENCE</scope>
</reference>
<protein>
    <submittedName>
        <fullName evidence="2">Uncharacterized protein</fullName>
    </submittedName>
</protein>
<sequence>MTTDISSNFPTALLLILEQEIERPRWVVKVFPGDELEKCLQSTIELINDGHTAELDKSCKRFLEVYIPNAFKKIQCDDAVDTWPETIQNHVYEILKLFIDLVAIRLSYSPPVPIQLLETLSIIFDCNNEFQTKHRLKPYDYEEFEDKLDDETILTFQPLTEENSYGWLRSLINRFVFNSGIKNLIKQFNNHSLTTE</sequence>
<dbReference type="EMBL" id="CAJNOQ010018503">
    <property type="protein sequence ID" value="CAF1430428.1"/>
    <property type="molecule type" value="Genomic_DNA"/>
</dbReference>
<dbReference type="EMBL" id="CAJNOK010017114">
    <property type="protein sequence ID" value="CAF1257892.1"/>
    <property type="molecule type" value="Genomic_DNA"/>
</dbReference>
<dbReference type="Proteomes" id="UP000663829">
    <property type="component" value="Unassembled WGS sequence"/>
</dbReference>
<evidence type="ECO:0000313" key="1">
    <source>
        <dbReference type="EMBL" id="CAF1257892.1"/>
    </source>
</evidence>
<dbReference type="EMBL" id="CAJOBC010083936">
    <property type="protein sequence ID" value="CAF4309281.1"/>
    <property type="molecule type" value="Genomic_DNA"/>
</dbReference>
<keyword evidence="5" id="KW-1185">Reference proteome</keyword>
<accession>A0A815NJH6</accession>
<proteinExistence type="predicted"/>
<evidence type="ECO:0000313" key="4">
    <source>
        <dbReference type="EMBL" id="CAF4309281.1"/>
    </source>
</evidence>
<dbReference type="AlphaFoldDB" id="A0A815NJH6"/>